<dbReference type="SUPFAM" id="SSF46689">
    <property type="entry name" value="Homeodomain-like"/>
    <property type="match status" value="1"/>
</dbReference>
<dbReference type="Proteomes" id="UP000250079">
    <property type="component" value="Chromosome"/>
</dbReference>
<accession>A0A2Z2NWA9</accession>
<dbReference type="InterPro" id="IPR023772">
    <property type="entry name" value="DNA-bd_HTH_TetR-type_CS"/>
</dbReference>
<name>A0A2Z2NWA9_9GAMM</name>
<dbReference type="RefSeq" id="WP_088917354.1">
    <property type="nucleotide sequence ID" value="NZ_CP018632.1"/>
</dbReference>
<dbReference type="InterPro" id="IPR009057">
    <property type="entry name" value="Homeodomain-like_sf"/>
</dbReference>
<keyword evidence="7" id="KW-1185">Reference proteome</keyword>
<dbReference type="PANTHER" id="PTHR47506:SF1">
    <property type="entry name" value="HTH-TYPE TRANSCRIPTIONAL REGULATOR YJDC"/>
    <property type="match status" value="1"/>
</dbReference>
<dbReference type="Gene3D" id="1.10.10.60">
    <property type="entry name" value="Homeodomain-like"/>
    <property type="match status" value="1"/>
</dbReference>
<dbReference type="GO" id="GO:0003677">
    <property type="term" value="F:DNA binding"/>
    <property type="evidence" value="ECO:0007669"/>
    <property type="project" value="UniProtKB-UniRule"/>
</dbReference>
<protein>
    <submittedName>
        <fullName evidence="6">HTH-type transcriptional repressor ComR</fullName>
    </submittedName>
</protein>
<dbReference type="KEGG" id="gai:IMCC3135_09450"/>
<dbReference type="PROSITE" id="PS50977">
    <property type="entry name" value="HTH_TETR_2"/>
    <property type="match status" value="1"/>
</dbReference>
<evidence type="ECO:0000259" key="5">
    <source>
        <dbReference type="PROSITE" id="PS50977"/>
    </source>
</evidence>
<feature type="domain" description="HTH tetR-type" evidence="5">
    <location>
        <begin position="6"/>
        <end position="66"/>
    </location>
</feature>
<keyword evidence="1" id="KW-0805">Transcription regulation</keyword>
<dbReference type="OrthoDB" id="270177at2"/>
<dbReference type="PANTHER" id="PTHR47506">
    <property type="entry name" value="TRANSCRIPTIONAL REGULATORY PROTEIN"/>
    <property type="match status" value="1"/>
</dbReference>
<evidence type="ECO:0000256" key="4">
    <source>
        <dbReference type="PROSITE-ProRule" id="PRU00335"/>
    </source>
</evidence>
<sequence length="192" mass="21519">MARPRKFDREDILNRMKLAFWENGYNDISMDDVGRITNLNRGSIYNAFGDKRALYLEALELYGQQHYGAAVELIQQADNTPTAVQQLYEGAFKSMKDDQARWGCFMCNAAVEVAPADPEVAIIVKKYIATLSKAFLHSLQKSYPTANTIKYPKNIAEQLTSSYIGFNVMARTGMTIASLRRISDASVEVVTA</sequence>
<evidence type="ECO:0000256" key="2">
    <source>
        <dbReference type="ARBA" id="ARBA00023125"/>
    </source>
</evidence>
<evidence type="ECO:0000313" key="6">
    <source>
        <dbReference type="EMBL" id="ASJ71987.1"/>
    </source>
</evidence>
<evidence type="ECO:0000256" key="3">
    <source>
        <dbReference type="ARBA" id="ARBA00023163"/>
    </source>
</evidence>
<dbReference type="InterPro" id="IPR001647">
    <property type="entry name" value="HTH_TetR"/>
</dbReference>
<dbReference type="PROSITE" id="PS01081">
    <property type="entry name" value="HTH_TETR_1"/>
    <property type="match status" value="1"/>
</dbReference>
<gene>
    <name evidence="6" type="primary">comR_3</name>
    <name evidence="6" type="ORF">IMCC3135_09450</name>
</gene>
<dbReference type="AlphaFoldDB" id="A0A2Z2NWA9"/>
<dbReference type="Pfam" id="PF00440">
    <property type="entry name" value="TetR_N"/>
    <property type="match status" value="1"/>
</dbReference>
<reference evidence="6 7" key="1">
    <citation type="submission" date="2016-12" db="EMBL/GenBank/DDBJ databases">
        <authorList>
            <person name="Song W.-J."/>
            <person name="Kurnit D.M."/>
        </authorList>
    </citation>
    <scope>NUCLEOTIDE SEQUENCE [LARGE SCALE GENOMIC DNA]</scope>
    <source>
        <strain evidence="6 7">IMCC3135</strain>
    </source>
</reference>
<dbReference type="EMBL" id="CP018632">
    <property type="protein sequence ID" value="ASJ71987.1"/>
    <property type="molecule type" value="Genomic_DNA"/>
</dbReference>
<feature type="DNA-binding region" description="H-T-H motif" evidence="4">
    <location>
        <begin position="29"/>
        <end position="48"/>
    </location>
</feature>
<proteinExistence type="predicted"/>
<dbReference type="SUPFAM" id="SSF48498">
    <property type="entry name" value="Tetracyclin repressor-like, C-terminal domain"/>
    <property type="match status" value="1"/>
</dbReference>
<keyword evidence="3" id="KW-0804">Transcription</keyword>
<dbReference type="Gene3D" id="1.10.357.10">
    <property type="entry name" value="Tetracycline Repressor, domain 2"/>
    <property type="match status" value="1"/>
</dbReference>
<evidence type="ECO:0000313" key="7">
    <source>
        <dbReference type="Proteomes" id="UP000250079"/>
    </source>
</evidence>
<dbReference type="InterPro" id="IPR036271">
    <property type="entry name" value="Tet_transcr_reg_TetR-rel_C_sf"/>
</dbReference>
<keyword evidence="2 4" id="KW-0238">DNA-binding</keyword>
<organism evidence="6 7">
    <name type="scientific">Granulosicoccus antarcticus IMCC3135</name>
    <dbReference type="NCBI Taxonomy" id="1192854"/>
    <lineage>
        <taxon>Bacteria</taxon>
        <taxon>Pseudomonadati</taxon>
        <taxon>Pseudomonadota</taxon>
        <taxon>Gammaproteobacteria</taxon>
        <taxon>Chromatiales</taxon>
        <taxon>Granulosicoccaceae</taxon>
        <taxon>Granulosicoccus</taxon>
    </lineage>
</organism>
<evidence type="ECO:0000256" key="1">
    <source>
        <dbReference type="ARBA" id="ARBA00023015"/>
    </source>
</evidence>